<reference evidence="2 4" key="1">
    <citation type="journal article" date="2016" name="Mol. Biol. Evol.">
        <title>Comparative Genomics of Early-Diverging Mushroom-Forming Fungi Provides Insights into the Origins of Lignocellulose Decay Capabilities.</title>
        <authorList>
            <person name="Nagy L.G."/>
            <person name="Riley R."/>
            <person name="Tritt A."/>
            <person name="Adam C."/>
            <person name="Daum C."/>
            <person name="Floudas D."/>
            <person name="Sun H."/>
            <person name="Yadav J.S."/>
            <person name="Pangilinan J."/>
            <person name="Larsson K.H."/>
            <person name="Matsuura K."/>
            <person name="Barry K."/>
            <person name="Labutti K."/>
            <person name="Kuo R."/>
            <person name="Ohm R.A."/>
            <person name="Bhattacharya S.S."/>
            <person name="Shirouzu T."/>
            <person name="Yoshinaga Y."/>
            <person name="Martin F.M."/>
            <person name="Grigoriev I.V."/>
            <person name="Hibbett D.S."/>
        </authorList>
    </citation>
    <scope>NUCLEOTIDE SEQUENCE [LARGE SCALE GENOMIC DNA]</scope>
    <source>
        <strain evidence="2 4">CBS 109695</strain>
    </source>
</reference>
<proteinExistence type="predicted"/>
<accession>A0A167V6J6</accession>
<dbReference type="Proteomes" id="UP000076532">
    <property type="component" value="Unassembled WGS sequence"/>
</dbReference>
<evidence type="ECO:0000313" key="2">
    <source>
        <dbReference type="EMBL" id="KZP04690.1"/>
    </source>
</evidence>
<gene>
    <name evidence="3" type="ORF">FIBSPDRAFT_852064</name>
    <name evidence="2" type="ORF">FIBSPDRAFT_878244</name>
</gene>
<dbReference type="AlphaFoldDB" id="A0A167V6J6"/>
<dbReference type="STRING" id="436010.A0A167V6J6"/>
<organism evidence="2 4">
    <name type="scientific">Athelia psychrophila</name>
    <dbReference type="NCBI Taxonomy" id="1759441"/>
    <lineage>
        <taxon>Eukaryota</taxon>
        <taxon>Fungi</taxon>
        <taxon>Dikarya</taxon>
        <taxon>Basidiomycota</taxon>
        <taxon>Agaricomycotina</taxon>
        <taxon>Agaricomycetes</taxon>
        <taxon>Agaricomycetidae</taxon>
        <taxon>Atheliales</taxon>
        <taxon>Atheliaceae</taxon>
        <taxon>Athelia</taxon>
    </lineage>
</organism>
<name>A0A167V6J6_9AGAM</name>
<evidence type="ECO:0000313" key="4">
    <source>
        <dbReference type="Proteomes" id="UP000076532"/>
    </source>
</evidence>
<evidence type="ECO:0000256" key="1">
    <source>
        <dbReference type="SAM" id="MobiDB-lite"/>
    </source>
</evidence>
<feature type="region of interest" description="Disordered" evidence="1">
    <location>
        <begin position="73"/>
        <end position="92"/>
    </location>
</feature>
<dbReference type="OrthoDB" id="661148at2759"/>
<sequence length="92" mass="10091">MARPHRRTASASEQDAQTIRRITRRIADMGFTETAFPHLPARIRDLLAAKKPTTKEGEDDVVTSLLEELLAAPQASGSTLRPQGENVPGAWN</sequence>
<protein>
    <submittedName>
        <fullName evidence="2">Uncharacterized protein</fullName>
    </submittedName>
</protein>
<keyword evidence="4" id="KW-1185">Reference proteome</keyword>
<dbReference type="EMBL" id="KV417896">
    <property type="protein sequence ID" value="KZP04690.1"/>
    <property type="molecule type" value="Genomic_DNA"/>
</dbReference>
<dbReference type="EMBL" id="KV417501">
    <property type="protein sequence ID" value="KZP28818.1"/>
    <property type="molecule type" value="Genomic_DNA"/>
</dbReference>
<evidence type="ECO:0000313" key="3">
    <source>
        <dbReference type="EMBL" id="KZP28818.1"/>
    </source>
</evidence>